<organism evidence="2">
    <name type="scientific">Hyalella azteca</name>
    <name type="common">Amphipod</name>
    <dbReference type="NCBI Taxonomy" id="294128"/>
    <lineage>
        <taxon>Eukaryota</taxon>
        <taxon>Metazoa</taxon>
        <taxon>Ecdysozoa</taxon>
        <taxon>Arthropoda</taxon>
        <taxon>Crustacea</taxon>
        <taxon>Multicrustacea</taxon>
        <taxon>Malacostraca</taxon>
        <taxon>Eumalacostraca</taxon>
        <taxon>Peracarida</taxon>
        <taxon>Amphipoda</taxon>
        <taxon>Senticaudata</taxon>
        <taxon>Talitrida</taxon>
        <taxon>Talitroidea</taxon>
        <taxon>Hyalellidae</taxon>
        <taxon>Hyalella</taxon>
    </lineage>
</organism>
<dbReference type="Pfam" id="PF17852">
    <property type="entry name" value="Dynein_AAA_lid"/>
    <property type="match status" value="1"/>
</dbReference>
<accession>A0A6A0GWV3</accession>
<evidence type="ECO:0000313" key="2">
    <source>
        <dbReference type="EMBL" id="KAA0191398.1"/>
    </source>
</evidence>
<dbReference type="GO" id="GO:0030286">
    <property type="term" value="C:dynein complex"/>
    <property type="evidence" value="ECO:0007669"/>
    <property type="project" value="InterPro"/>
</dbReference>
<reference evidence="2" key="1">
    <citation type="submission" date="2014-08" db="EMBL/GenBank/DDBJ databases">
        <authorList>
            <person name="Murali S."/>
            <person name="Richards S."/>
            <person name="Bandaranaike D."/>
            <person name="Bellair M."/>
            <person name="Blankenburg K."/>
            <person name="Chao H."/>
            <person name="Dinh H."/>
            <person name="Doddapaneni H."/>
            <person name="Dugan-Rocha S."/>
            <person name="Elkadiri S."/>
            <person name="Gnanaolivu R."/>
            <person name="Hughes D."/>
            <person name="Lee S."/>
            <person name="Li M."/>
            <person name="Ming W."/>
            <person name="Munidasa M."/>
            <person name="Muniz J."/>
            <person name="Nguyen L."/>
            <person name="Osuji N."/>
            <person name="Pu L.-L."/>
            <person name="Puazo M."/>
            <person name="Skinner E."/>
            <person name="Qu C."/>
            <person name="Quiroz J."/>
            <person name="Raj R."/>
            <person name="Weissenberger G."/>
            <person name="Xin Y."/>
            <person name="Zou X."/>
            <person name="Han Y."/>
            <person name="Worley K."/>
            <person name="Muzny D."/>
            <person name="Gibbs R."/>
        </authorList>
    </citation>
    <scope>NUCLEOTIDE SEQUENCE</scope>
    <source>
        <strain evidence="2">HAZT.00-mixed</strain>
        <tissue evidence="2">Whole organism</tissue>
    </source>
</reference>
<protein>
    <recommendedName>
        <fullName evidence="1">Dynein heavy chain AAA 5 extension domain-containing protein</fullName>
    </recommendedName>
</protein>
<dbReference type="GO" id="GO:0045505">
    <property type="term" value="F:dynein intermediate chain binding"/>
    <property type="evidence" value="ECO:0007669"/>
    <property type="project" value="InterPro"/>
</dbReference>
<dbReference type="Gene3D" id="3.40.50.300">
    <property type="entry name" value="P-loop containing nucleotide triphosphate hydrolases"/>
    <property type="match status" value="1"/>
</dbReference>
<dbReference type="GO" id="GO:0007018">
    <property type="term" value="P:microtubule-based movement"/>
    <property type="evidence" value="ECO:0007669"/>
    <property type="project" value="InterPro"/>
</dbReference>
<dbReference type="AlphaFoldDB" id="A0A6A0GWV3"/>
<reference evidence="2" key="3">
    <citation type="submission" date="2019-06" db="EMBL/GenBank/DDBJ databases">
        <authorList>
            <person name="Poynton C."/>
            <person name="Hasenbein S."/>
            <person name="Benoit J.B."/>
            <person name="Sepulveda M.S."/>
            <person name="Poelchau M.F."/>
            <person name="Murali S.C."/>
            <person name="Chen S."/>
            <person name="Glastad K.M."/>
            <person name="Werren J.H."/>
            <person name="Vineis J.H."/>
            <person name="Bowen J.L."/>
            <person name="Friedrich M."/>
            <person name="Jones J."/>
            <person name="Robertson H.M."/>
            <person name="Feyereisen R."/>
            <person name="Mechler-Hickson A."/>
            <person name="Mathers N."/>
            <person name="Lee C.E."/>
            <person name="Colbourne J.K."/>
            <person name="Biales A."/>
            <person name="Johnston J.S."/>
            <person name="Wellborn G.A."/>
            <person name="Rosendale A.J."/>
            <person name="Cridge A.G."/>
            <person name="Munoz-Torres M.C."/>
            <person name="Bain P.A."/>
            <person name="Manny A.R."/>
            <person name="Major K.M."/>
            <person name="Lambert F.N."/>
            <person name="Vulpe C.D."/>
            <person name="Tuck P."/>
            <person name="Blalock B.J."/>
            <person name="Lin Y.-Y."/>
            <person name="Smith M.E."/>
            <person name="Ochoa-Acuna H."/>
            <person name="Chen M.-J.M."/>
            <person name="Childers C.P."/>
            <person name="Qu J."/>
            <person name="Dugan S."/>
            <person name="Lee S.L."/>
            <person name="Chao H."/>
            <person name="Dinh H."/>
            <person name="Han Y."/>
            <person name="Doddapaneni H."/>
            <person name="Worley K.C."/>
            <person name="Muzny D.M."/>
            <person name="Gibbs R.A."/>
            <person name="Richards S."/>
        </authorList>
    </citation>
    <scope>NUCLEOTIDE SEQUENCE</scope>
    <source>
        <strain evidence="2">HAZT.00-mixed</strain>
        <tissue evidence="2">Whole organism</tissue>
    </source>
</reference>
<dbReference type="GO" id="GO:0051959">
    <property type="term" value="F:dynein light intermediate chain binding"/>
    <property type="evidence" value="ECO:0007669"/>
    <property type="project" value="InterPro"/>
</dbReference>
<proteinExistence type="predicted"/>
<comment type="caution">
    <text evidence="2">The sequence shown here is derived from an EMBL/GenBank/DDBJ whole genome shotgun (WGS) entry which is preliminary data.</text>
</comment>
<gene>
    <name evidence="2" type="ORF">HAZT_HAZT007380</name>
</gene>
<dbReference type="PANTHER" id="PTHR46961">
    <property type="entry name" value="DYNEIN HEAVY CHAIN 1, AXONEMAL-LIKE PROTEIN"/>
    <property type="match status" value="1"/>
</dbReference>
<feature type="domain" description="Dynein heavy chain AAA 5 extension" evidence="1">
    <location>
        <begin position="141"/>
        <end position="250"/>
    </location>
</feature>
<dbReference type="PANTHER" id="PTHR46961:SF8">
    <property type="entry name" value="DYNEIN AXONEMAL HEAVY CHAIN 7"/>
    <property type="match status" value="1"/>
</dbReference>
<dbReference type="InterPro" id="IPR026983">
    <property type="entry name" value="DHC"/>
</dbReference>
<evidence type="ECO:0000259" key="1">
    <source>
        <dbReference type="Pfam" id="PF17852"/>
    </source>
</evidence>
<dbReference type="InterPro" id="IPR027417">
    <property type="entry name" value="P-loop_NTPase"/>
</dbReference>
<reference evidence="2" key="2">
    <citation type="journal article" date="2018" name="Environ. Sci. Technol.">
        <title>The Toxicogenome of Hyalella azteca: A Model for Sediment Ecotoxicology and Evolutionary Toxicology.</title>
        <authorList>
            <person name="Poynton H.C."/>
            <person name="Hasenbein S."/>
            <person name="Benoit J.B."/>
            <person name="Sepulveda M.S."/>
            <person name="Poelchau M.F."/>
            <person name="Hughes D.S.T."/>
            <person name="Murali S.C."/>
            <person name="Chen S."/>
            <person name="Glastad K.M."/>
            <person name="Goodisman M.A.D."/>
            <person name="Werren J.H."/>
            <person name="Vineis J.H."/>
            <person name="Bowen J.L."/>
            <person name="Friedrich M."/>
            <person name="Jones J."/>
            <person name="Robertson H.M."/>
            <person name="Feyereisen R."/>
            <person name="Mechler-Hickson A."/>
            <person name="Mathers N."/>
            <person name="Lee C.E."/>
            <person name="Colbourne J.K."/>
            <person name="Biales A."/>
            <person name="Johnston J.S."/>
            <person name="Wellborn G.A."/>
            <person name="Rosendale A.J."/>
            <person name="Cridge A.G."/>
            <person name="Munoz-Torres M.C."/>
            <person name="Bain P.A."/>
            <person name="Manny A.R."/>
            <person name="Major K.M."/>
            <person name="Lambert F.N."/>
            <person name="Vulpe C.D."/>
            <person name="Tuck P."/>
            <person name="Blalock B.J."/>
            <person name="Lin Y.Y."/>
            <person name="Smith M.E."/>
            <person name="Ochoa-Acuna H."/>
            <person name="Chen M.M."/>
            <person name="Childers C.P."/>
            <person name="Qu J."/>
            <person name="Dugan S."/>
            <person name="Lee S.L."/>
            <person name="Chao H."/>
            <person name="Dinh H."/>
            <person name="Han Y."/>
            <person name="Doddapaneni H."/>
            <person name="Worley K.C."/>
            <person name="Muzny D.M."/>
            <person name="Gibbs R.A."/>
            <person name="Richards S."/>
        </authorList>
    </citation>
    <scope>NUCLEOTIDE SEQUENCE</scope>
    <source>
        <strain evidence="2">HAZT.00-mixed</strain>
        <tissue evidence="2">Whole organism</tissue>
    </source>
</reference>
<dbReference type="Proteomes" id="UP000711488">
    <property type="component" value="Unassembled WGS sequence"/>
</dbReference>
<name>A0A6A0GWV3_HYAAZ</name>
<dbReference type="InterPro" id="IPR041466">
    <property type="entry name" value="Dynein_AAA5_ext"/>
</dbReference>
<dbReference type="EMBL" id="JQDR03012328">
    <property type="protein sequence ID" value="KAA0191398.1"/>
    <property type="molecule type" value="Genomic_DNA"/>
</dbReference>
<dbReference type="Gene3D" id="1.10.472.130">
    <property type="match status" value="1"/>
</dbReference>
<sequence>MAVINPKSVTLGQLYGQFDPVSHEWTDGVLAVLFRKYAMSASPDRKWLVLDGPVDSVWIENINSVLDDNKKLCLMSGEIICLSASTNIVFEVGHLENASPATVSRCGMVYMEPMALGWKPLVESWLSNLPQTLTRTHKAVLTALFHRFVPPLLAFVRRHLPWFKLERSESYIQKDVSPTTDLNLVRSLMNLFDCFKGEFEDPAYTKHHPETDIRAHLESIFLFSAIWSLGGPLNEAHRAQFDVLVRELFRGPPSDEATRK</sequence>